<evidence type="ECO:0000313" key="1">
    <source>
        <dbReference type="EMBL" id="GAA3036964.1"/>
    </source>
</evidence>
<gene>
    <name evidence="1" type="ORF">GCM10010448_19230</name>
</gene>
<proteinExistence type="predicted"/>
<comment type="caution">
    <text evidence="1">The sequence shown here is derived from an EMBL/GenBank/DDBJ whole genome shotgun (WGS) entry which is preliminary data.</text>
</comment>
<protein>
    <submittedName>
        <fullName evidence="1">Uncharacterized protein</fullName>
    </submittedName>
</protein>
<evidence type="ECO:0000313" key="2">
    <source>
        <dbReference type="Proteomes" id="UP001501532"/>
    </source>
</evidence>
<organism evidence="1 2">
    <name type="scientific">Streptomyces glomeratus</name>
    <dbReference type="NCBI Taxonomy" id="284452"/>
    <lineage>
        <taxon>Bacteria</taxon>
        <taxon>Bacillati</taxon>
        <taxon>Actinomycetota</taxon>
        <taxon>Actinomycetes</taxon>
        <taxon>Kitasatosporales</taxon>
        <taxon>Streptomycetaceae</taxon>
        <taxon>Streptomyces</taxon>
    </lineage>
</organism>
<reference evidence="2" key="1">
    <citation type="journal article" date="2019" name="Int. J. Syst. Evol. Microbiol.">
        <title>The Global Catalogue of Microorganisms (GCM) 10K type strain sequencing project: providing services to taxonomists for standard genome sequencing and annotation.</title>
        <authorList>
            <consortium name="The Broad Institute Genomics Platform"/>
            <consortium name="The Broad Institute Genome Sequencing Center for Infectious Disease"/>
            <person name="Wu L."/>
            <person name="Ma J."/>
        </authorList>
    </citation>
    <scope>NUCLEOTIDE SEQUENCE [LARGE SCALE GENOMIC DNA]</scope>
    <source>
        <strain evidence="2">JCM 9091</strain>
    </source>
</reference>
<dbReference type="Proteomes" id="UP001501532">
    <property type="component" value="Unassembled WGS sequence"/>
</dbReference>
<sequence>MKAGATTETHGWLPMLEARVSWAPFKELVPVISLIVDVEHDFAAEDGRAVAEGLRLAASRIEAVAAEAIRLREGLA</sequence>
<keyword evidence="2" id="KW-1185">Reference proteome</keyword>
<name>A0ABP6LDH8_9ACTN</name>
<dbReference type="EMBL" id="BAAAUF010000013">
    <property type="protein sequence ID" value="GAA3036964.1"/>
    <property type="molecule type" value="Genomic_DNA"/>
</dbReference>
<accession>A0ABP6LDH8</accession>